<gene>
    <name evidence="2" type="ORF">N7671_19355</name>
</gene>
<dbReference type="EMBL" id="JAOEET010000072">
    <property type="protein sequence ID" value="MDH0569305.1"/>
    <property type="molecule type" value="Genomic_DNA"/>
</dbReference>
<dbReference type="Gene3D" id="1.10.260.40">
    <property type="entry name" value="lambda repressor-like DNA-binding domains"/>
    <property type="match status" value="1"/>
</dbReference>
<evidence type="ECO:0000313" key="3">
    <source>
        <dbReference type="Proteomes" id="UP001159292"/>
    </source>
</evidence>
<dbReference type="GO" id="GO:0003677">
    <property type="term" value="F:DNA binding"/>
    <property type="evidence" value="ECO:0007669"/>
    <property type="project" value="UniProtKB-KW"/>
</dbReference>
<reference evidence="2" key="1">
    <citation type="submission" date="2022-09" db="EMBL/GenBank/DDBJ databases">
        <title>Intensive care unit water sources are persistently colonized with multi-drug resistant bacteria and are the site of extensive horizontal gene transfer of antibiotic resistance genes.</title>
        <authorList>
            <person name="Diorio-Toth L."/>
        </authorList>
    </citation>
    <scope>NUCLEOTIDE SEQUENCE</scope>
    <source>
        <strain evidence="2">GD04000</strain>
    </source>
</reference>
<keyword evidence="2" id="KW-0238">DNA-binding</keyword>
<sequence>MKERLSDRALQLINAASLVELSKAGETDYPRWVNIKRGRARVGADEIEILGKLYPSYRWWLLTGEVIPENGQTSPDYDEANRNLANPNAR</sequence>
<organism evidence="2 3">
    <name type="scientific">Ectopseudomonas oleovorans</name>
    <name type="common">Pseudomonas oleovorans</name>
    <dbReference type="NCBI Taxonomy" id="301"/>
    <lineage>
        <taxon>Bacteria</taxon>
        <taxon>Pseudomonadati</taxon>
        <taxon>Pseudomonadota</taxon>
        <taxon>Gammaproteobacteria</taxon>
        <taxon>Pseudomonadales</taxon>
        <taxon>Pseudomonadaceae</taxon>
        <taxon>Ectopseudomonas</taxon>
    </lineage>
</organism>
<accession>A0A2S7FKB3</accession>
<dbReference type="InterPro" id="IPR010982">
    <property type="entry name" value="Lambda_DNA-bd_dom_sf"/>
</dbReference>
<dbReference type="Proteomes" id="UP001159292">
    <property type="component" value="Unassembled WGS sequence"/>
</dbReference>
<protein>
    <submittedName>
        <fullName evidence="2">DNA-binding protein</fullName>
    </submittedName>
</protein>
<evidence type="ECO:0000313" key="2">
    <source>
        <dbReference type="EMBL" id="MDH0569305.1"/>
    </source>
</evidence>
<proteinExistence type="predicted"/>
<dbReference type="AlphaFoldDB" id="A0A2S7FKB3"/>
<comment type="caution">
    <text evidence="2">The sequence shown here is derived from an EMBL/GenBank/DDBJ whole genome shotgun (WGS) entry which is preliminary data.</text>
</comment>
<feature type="region of interest" description="Disordered" evidence="1">
    <location>
        <begin position="69"/>
        <end position="90"/>
    </location>
</feature>
<name>A0A2S7FKB3_ECTOL</name>
<evidence type="ECO:0000256" key="1">
    <source>
        <dbReference type="SAM" id="MobiDB-lite"/>
    </source>
</evidence>